<feature type="domain" description="SGNH hydrolase-type esterase" evidence="3">
    <location>
        <begin position="117"/>
        <end position="268"/>
    </location>
</feature>
<evidence type="ECO:0000259" key="3">
    <source>
        <dbReference type="Pfam" id="PF13472"/>
    </source>
</evidence>
<protein>
    <submittedName>
        <fullName evidence="4">GDSL-type esterase/lipase family protein</fullName>
    </submittedName>
</protein>
<dbReference type="PANTHER" id="PTHR30383">
    <property type="entry name" value="THIOESTERASE 1/PROTEASE 1/LYSOPHOSPHOLIPASE L1"/>
    <property type="match status" value="1"/>
</dbReference>
<dbReference type="InterPro" id="IPR036514">
    <property type="entry name" value="SGNH_hydro_sf"/>
</dbReference>
<dbReference type="Gene3D" id="3.40.50.1110">
    <property type="entry name" value="SGNH hydrolase"/>
    <property type="match status" value="1"/>
</dbReference>
<keyword evidence="2" id="KW-1133">Transmembrane helix</keyword>
<dbReference type="Proteomes" id="UP001056708">
    <property type="component" value="Chromosome"/>
</dbReference>
<dbReference type="PANTHER" id="PTHR30383:SF5">
    <property type="entry name" value="SGNH HYDROLASE-TYPE ESTERASE DOMAIN-CONTAINING PROTEIN"/>
    <property type="match status" value="1"/>
</dbReference>
<name>A0ABY5ANK4_9CYAN</name>
<sequence length="279" mass="31114">MSKVSKPIPAWGILSLATNGILLVTVTILLSRQQANESPTAPERTSVATVEPSPTPTPTPTPVPSPEPRVEELSPSTYQERVERLREEVEAIAANAPERLYVLAGDSITLSFPEELLPLDVTWLNQGISGEGSQGLYERLPLLDGTRPDRIFIMIGINDLLRGEDDETILENHRRIIKDILWIHPNTEVVVQSILPHSGEKATWEGREKLREVPNQRIERLNQRLAAIAQVEGATYLNLYPLFVDETGYLNPALTTDGLHLNEQGYELWRIALILANTL</sequence>
<dbReference type="SUPFAM" id="SSF52266">
    <property type="entry name" value="SGNH hydrolase"/>
    <property type="match status" value="1"/>
</dbReference>
<organism evidence="4 5">
    <name type="scientific">Phormidium yuhuli AB48</name>
    <dbReference type="NCBI Taxonomy" id="2940671"/>
    <lineage>
        <taxon>Bacteria</taxon>
        <taxon>Bacillati</taxon>
        <taxon>Cyanobacteriota</taxon>
        <taxon>Cyanophyceae</taxon>
        <taxon>Oscillatoriophycideae</taxon>
        <taxon>Oscillatoriales</taxon>
        <taxon>Oscillatoriaceae</taxon>
        <taxon>Phormidium</taxon>
        <taxon>Phormidium yuhuli</taxon>
    </lineage>
</organism>
<keyword evidence="2" id="KW-0472">Membrane</keyword>
<accession>A0ABY5ANK4</accession>
<dbReference type="Pfam" id="PF13472">
    <property type="entry name" value="Lipase_GDSL_2"/>
    <property type="match status" value="1"/>
</dbReference>
<gene>
    <name evidence="4" type="ORF">NEA10_16385</name>
</gene>
<evidence type="ECO:0000256" key="2">
    <source>
        <dbReference type="SAM" id="Phobius"/>
    </source>
</evidence>
<keyword evidence="2" id="KW-0812">Transmembrane</keyword>
<feature type="region of interest" description="Disordered" evidence="1">
    <location>
        <begin position="35"/>
        <end position="76"/>
    </location>
</feature>
<evidence type="ECO:0000313" key="5">
    <source>
        <dbReference type="Proteomes" id="UP001056708"/>
    </source>
</evidence>
<reference evidence="4" key="1">
    <citation type="submission" date="2022-06" db="EMBL/GenBank/DDBJ databases">
        <title>Genome sequence of Phormidium yuhuli AB48 isolated from an industrial photobioreactor environment.</title>
        <authorList>
            <person name="Qiu Y."/>
            <person name="Noonan A.J.C."/>
            <person name="Dofher K."/>
            <person name="Koch M."/>
            <person name="Kieft B."/>
            <person name="Lin X."/>
            <person name="Ziels R.M."/>
            <person name="Hallam S.J."/>
        </authorList>
    </citation>
    <scope>NUCLEOTIDE SEQUENCE</scope>
    <source>
        <strain evidence="4">AB48</strain>
    </source>
</reference>
<feature type="transmembrane region" description="Helical" evidence="2">
    <location>
        <begin position="12"/>
        <end position="30"/>
    </location>
</feature>
<dbReference type="RefSeq" id="WP_252662430.1">
    <property type="nucleotide sequence ID" value="NZ_CP098611.1"/>
</dbReference>
<evidence type="ECO:0000256" key="1">
    <source>
        <dbReference type="SAM" id="MobiDB-lite"/>
    </source>
</evidence>
<dbReference type="InterPro" id="IPR013830">
    <property type="entry name" value="SGNH_hydro"/>
</dbReference>
<proteinExistence type="predicted"/>
<dbReference type="EMBL" id="CP098611">
    <property type="protein sequence ID" value="USR90400.1"/>
    <property type="molecule type" value="Genomic_DNA"/>
</dbReference>
<keyword evidence="5" id="KW-1185">Reference proteome</keyword>
<feature type="compositionally biased region" description="Pro residues" evidence="1">
    <location>
        <begin position="53"/>
        <end position="67"/>
    </location>
</feature>
<evidence type="ECO:0000313" key="4">
    <source>
        <dbReference type="EMBL" id="USR90400.1"/>
    </source>
</evidence>
<dbReference type="InterPro" id="IPR051532">
    <property type="entry name" value="Ester_Hydrolysis_Enzymes"/>
</dbReference>